<feature type="transmembrane region" description="Helical" evidence="14">
    <location>
        <begin position="165"/>
        <end position="182"/>
    </location>
</feature>
<evidence type="ECO:0000256" key="5">
    <source>
        <dbReference type="ARBA" id="ARBA00022692"/>
    </source>
</evidence>
<keyword evidence="5 14" id="KW-0812">Transmembrane</keyword>
<dbReference type="PANTHER" id="PTHR43243">
    <property type="entry name" value="INNER MEMBRANE TRANSPORTER YGJI-RELATED"/>
    <property type="match status" value="1"/>
</dbReference>
<dbReference type="PANTHER" id="PTHR43243:SF105">
    <property type="entry name" value="CATIONIC AMINO ACID TRANSPORTER C-TERMINAL DOMAIN-CONTAINING PROTEIN"/>
    <property type="match status" value="1"/>
</dbReference>
<keyword evidence="3" id="KW-0813">Transport</keyword>
<reference evidence="16" key="1">
    <citation type="submission" date="2025-08" db="UniProtKB">
        <authorList>
            <consortium name="Ensembl"/>
        </authorList>
    </citation>
    <scope>IDENTIFICATION</scope>
</reference>
<evidence type="ECO:0000256" key="11">
    <source>
        <dbReference type="ARBA" id="ARBA00034423"/>
    </source>
</evidence>
<evidence type="ECO:0000256" key="13">
    <source>
        <dbReference type="SAM" id="MobiDB-lite"/>
    </source>
</evidence>
<evidence type="ECO:0000259" key="15">
    <source>
        <dbReference type="Pfam" id="PF13906"/>
    </source>
</evidence>
<reference evidence="16" key="2">
    <citation type="submission" date="2025-09" db="UniProtKB">
        <authorList>
            <consortium name="Ensembl"/>
        </authorList>
    </citation>
    <scope>IDENTIFICATION</scope>
</reference>
<dbReference type="FunFam" id="1.20.1740.10:FF:000024">
    <property type="entry name" value="High affinity cationic amino acid transporter 1"/>
    <property type="match status" value="1"/>
</dbReference>
<feature type="transmembrane region" description="Helical" evidence="14">
    <location>
        <begin position="280"/>
        <end position="306"/>
    </location>
</feature>
<evidence type="ECO:0000256" key="2">
    <source>
        <dbReference type="ARBA" id="ARBA00008572"/>
    </source>
</evidence>
<dbReference type="Pfam" id="PF13906">
    <property type="entry name" value="AA_permease_C"/>
    <property type="match status" value="1"/>
</dbReference>
<organism evidence="16 17">
    <name type="scientific">Eptatretus burgeri</name>
    <name type="common">Inshore hagfish</name>
    <dbReference type="NCBI Taxonomy" id="7764"/>
    <lineage>
        <taxon>Eukaryota</taxon>
        <taxon>Metazoa</taxon>
        <taxon>Chordata</taxon>
        <taxon>Craniata</taxon>
        <taxon>Vertebrata</taxon>
        <taxon>Cyclostomata</taxon>
        <taxon>Myxini</taxon>
        <taxon>Myxiniformes</taxon>
        <taxon>Myxinidae</taxon>
        <taxon>Eptatretinae</taxon>
        <taxon>Eptatretus</taxon>
    </lineage>
</organism>
<comment type="subcellular location">
    <subcellularLocation>
        <location evidence="1">Cell membrane</location>
        <topology evidence="1">Multi-pass membrane protein</topology>
    </subcellularLocation>
</comment>
<evidence type="ECO:0000256" key="8">
    <source>
        <dbReference type="ARBA" id="ARBA00023136"/>
    </source>
</evidence>
<feature type="transmembrane region" description="Helical" evidence="14">
    <location>
        <begin position="558"/>
        <end position="577"/>
    </location>
</feature>
<keyword evidence="6" id="KW-0029">Amino-acid transport</keyword>
<dbReference type="GO" id="GO:0005886">
    <property type="term" value="C:plasma membrane"/>
    <property type="evidence" value="ECO:0007669"/>
    <property type="project" value="UniProtKB-SubCell"/>
</dbReference>
<feature type="transmembrane region" description="Helical" evidence="14">
    <location>
        <begin position="239"/>
        <end position="259"/>
    </location>
</feature>
<keyword evidence="7 14" id="KW-1133">Transmembrane helix</keyword>
<dbReference type="FunFam" id="1.20.1740.10:FF:000050">
    <property type="entry name" value="MGC157082 protein"/>
    <property type="match status" value="1"/>
</dbReference>
<feature type="region of interest" description="Disordered" evidence="13">
    <location>
        <begin position="609"/>
        <end position="641"/>
    </location>
</feature>
<evidence type="ECO:0000313" key="16">
    <source>
        <dbReference type="Ensembl" id="ENSEBUP00000009203.1"/>
    </source>
</evidence>
<comment type="catalytic activity">
    <reaction evidence="11">
        <text>L-arginine(in) = L-arginine(out)</text>
        <dbReference type="Rhea" id="RHEA:32143"/>
        <dbReference type="ChEBI" id="CHEBI:32682"/>
    </reaction>
</comment>
<feature type="transmembrane region" description="Helical" evidence="14">
    <location>
        <begin position="326"/>
        <end position="348"/>
    </location>
</feature>
<feature type="transmembrane region" description="Helical" evidence="14">
    <location>
        <begin position="378"/>
        <end position="397"/>
    </location>
</feature>
<feature type="transmembrane region" description="Helical" evidence="14">
    <location>
        <begin position="36"/>
        <end position="53"/>
    </location>
</feature>
<evidence type="ECO:0000256" key="14">
    <source>
        <dbReference type="SAM" id="Phobius"/>
    </source>
</evidence>
<proteinExistence type="inferred from homology"/>
<evidence type="ECO:0000256" key="6">
    <source>
        <dbReference type="ARBA" id="ARBA00022970"/>
    </source>
</evidence>
<evidence type="ECO:0000256" key="1">
    <source>
        <dbReference type="ARBA" id="ARBA00004651"/>
    </source>
</evidence>
<feature type="transmembrane region" description="Helical" evidence="14">
    <location>
        <begin position="191"/>
        <end position="209"/>
    </location>
</feature>
<evidence type="ECO:0000256" key="9">
    <source>
        <dbReference type="ARBA" id="ARBA00023180"/>
    </source>
</evidence>
<evidence type="ECO:0000256" key="7">
    <source>
        <dbReference type="ARBA" id="ARBA00022989"/>
    </source>
</evidence>
<feature type="transmembrane region" description="Helical" evidence="14">
    <location>
        <begin position="583"/>
        <end position="603"/>
    </location>
</feature>
<keyword evidence="17" id="KW-1185">Reference proteome</keyword>
<dbReference type="Ensembl" id="ENSEBUT00000009724.1">
    <property type="protein sequence ID" value="ENSEBUP00000009203.1"/>
    <property type="gene ID" value="ENSEBUG00000005929.1"/>
</dbReference>
<dbReference type="InterPro" id="IPR029485">
    <property type="entry name" value="CAT_C"/>
</dbReference>
<feature type="transmembrane region" description="Helical" evidence="14">
    <location>
        <begin position="98"/>
        <end position="122"/>
    </location>
</feature>
<dbReference type="Proteomes" id="UP000694388">
    <property type="component" value="Unplaced"/>
</dbReference>
<feature type="compositionally biased region" description="Basic and acidic residues" evidence="13">
    <location>
        <begin position="621"/>
        <end position="630"/>
    </location>
</feature>
<dbReference type="InterPro" id="IPR004755">
    <property type="entry name" value="Cat_AA_permease"/>
</dbReference>
<dbReference type="AlphaFoldDB" id="A0A8C4Q398"/>
<evidence type="ECO:0000313" key="17">
    <source>
        <dbReference type="Proteomes" id="UP000694388"/>
    </source>
</evidence>
<feature type="transmembrane region" description="Helical" evidence="14">
    <location>
        <begin position="492"/>
        <end position="513"/>
    </location>
</feature>
<dbReference type="Pfam" id="PF13520">
    <property type="entry name" value="AA_permease_2"/>
    <property type="match status" value="1"/>
</dbReference>
<dbReference type="Gene3D" id="1.20.1740.10">
    <property type="entry name" value="Amino acid/polyamine transporter I"/>
    <property type="match status" value="2"/>
</dbReference>
<feature type="transmembrane region" description="Helical" evidence="14">
    <location>
        <begin position="525"/>
        <end position="546"/>
    </location>
</feature>
<evidence type="ECO:0000256" key="4">
    <source>
        <dbReference type="ARBA" id="ARBA00022475"/>
    </source>
</evidence>
<feature type="transmembrane region" description="Helical" evidence="14">
    <location>
        <begin position="403"/>
        <end position="422"/>
    </location>
</feature>
<comment type="catalytic activity">
    <reaction evidence="12">
        <text>L-ornithine(in) = L-ornithine(out)</text>
        <dbReference type="Rhea" id="RHEA:71199"/>
        <dbReference type="ChEBI" id="CHEBI:46911"/>
    </reaction>
</comment>
<feature type="domain" description="Cationic amino acid transporter C-terminal" evidence="15">
    <location>
        <begin position="556"/>
        <end position="606"/>
    </location>
</feature>
<dbReference type="PIRSF" id="PIRSF006060">
    <property type="entry name" value="AA_transporter"/>
    <property type="match status" value="1"/>
</dbReference>
<keyword evidence="4" id="KW-1003">Cell membrane</keyword>
<dbReference type="GeneTree" id="ENSGT00940000155349"/>
<keyword evidence="9" id="KW-0325">Glycoprotein</keyword>
<keyword evidence="8 14" id="KW-0472">Membrane</keyword>
<accession>A0A8C4Q398</accession>
<dbReference type="NCBIfam" id="TIGR00906">
    <property type="entry name" value="2A0303"/>
    <property type="match status" value="1"/>
</dbReference>
<dbReference type="GO" id="GO:0061459">
    <property type="term" value="F:L-arginine transmembrane transporter activity"/>
    <property type="evidence" value="ECO:0007669"/>
    <property type="project" value="UniProtKB-ARBA"/>
</dbReference>
<comment type="catalytic activity">
    <reaction evidence="10">
        <text>L-lysine(in) = L-lysine(out)</text>
        <dbReference type="Rhea" id="RHEA:70935"/>
        <dbReference type="ChEBI" id="CHEBI:32551"/>
    </reaction>
</comment>
<protein>
    <recommendedName>
        <fullName evidence="15">Cationic amino acid transporter C-terminal domain-containing protein</fullName>
    </recommendedName>
</protein>
<feature type="transmembrane region" description="Helical" evidence="14">
    <location>
        <begin position="65"/>
        <end position="86"/>
    </location>
</feature>
<name>A0A8C4Q398_EPTBU</name>
<comment type="similarity">
    <text evidence="2">Belongs to the amino acid-polyamine-organocation (APC) superfamily. Cationic amino acid transporter (CAT) (TC 2.A.3.3) family.</text>
</comment>
<dbReference type="InterPro" id="IPR002293">
    <property type="entry name" value="AA/rel_permease1"/>
</dbReference>
<evidence type="ECO:0000256" key="3">
    <source>
        <dbReference type="ARBA" id="ARBA00022448"/>
    </source>
</evidence>
<sequence length="641" mass="69082">MLLHLRSFSKSITRRKLIDSNFEDTKLNRCLSTTDLIALGIGSTLGAGVYVLSGEVAKKASGPSIILSFLVAAVASVLAGLCYAEFGARVPRAGSAYMYSYVSIGELCAFVTGWNLILSYVIGASSVARAWSATVDGMLGSSNTSYFLKKNMPIGLPYFAEFPDFIAAGLIMVLAGILALGVKESTLINKVFTVVNIAVIVFVILVGLSKSDLDNWNLNPETFNRSGRSDVGDVGQGGFFPFGVSGTLAGAATCFYAFVGFDCIATTGEEVKDPQRSIPISIVVSLLVCFVAYFGVSSVLTLMIPYPQLDTSSPLPKAFECVGMAWARYLVAGGSLCALSTSLMGSIFPMPRIAYAMAEDGLLFSWLGTINSHTKTPLVATILLGFMAALMALLFDLESLVDMMSIGTLMAYSLVAACVLILRYRPDGSSRHSALGDCSSNLLCELPSESVAAEYNDDKANTGQDFYHECQSWSIKSCCCSTECPPSANSSFIANVFVAVVGVLVTLWSAVLVHWLDNFMQPSPFAIVMLIVFSGGLLISCLILWRQPQNSAHLTFKVPLLPFLPILSVMVNVYLMMTFSGSTWVRFSIWMVVGFLIYFFYGIRHSKEGQGEMSSKPTNRSTKDHEKVFGEEDQALTAGGK</sequence>
<evidence type="ECO:0000256" key="12">
    <source>
        <dbReference type="ARBA" id="ARBA00034450"/>
    </source>
</evidence>
<evidence type="ECO:0000256" key="10">
    <source>
        <dbReference type="ARBA" id="ARBA00034422"/>
    </source>
</evidence>